<dbReference type="Proteomes" id="UP000012227">
    <property type="component" value="Unassembled WGS sequence"/>
</dbReference>
<dbReference type="AlphaFoldDB" id="N1W3I0"/>
<gene>
    <name evidence="1" type="ORF">LEP1GSC199_0658</name>
</gene>
<proteinExistence type="predicted"/>
<protein>
    <submittedName>
        <fullName evidence="1">Uncharacterized protein</fullName>
    </submittedName>
</protein>
<sequence>MKKYSLEISEDEAVVLFEFFSRYSETNTLAFKNPAEYISFQRLSGQIDRTTSAMFKPNYEEILLNAQNRISNGFEGFYSVGNFPISVIYSMVSGYFWPELLEENGLIVLKSEYSRIKEIPDEPIEAECLINHIHILDLFSHSAGLKDEPFWDSNHPDFKDAWNLAKLISEMWKHKLSIDFPDYIFRIYVTKYDNPIIRFHKVRENHKNWLEEGNIDMRNLKGKNSIITVE</sequence>
<organism evidence="1 2">
    <name type="scientific">Leptospira vanthielii serovar Holland str. Waz Holland = ATCC 700522</name>
    <dbReference type="NCBI Taxonomy" id="1218591"/>
    <lineage>
        <taxon>Bacteria</taxon>
        <taxon>Pseudomonadati</taxon>
        <taxon>Spirochaetota</taxon>
        <taxon>Spirochaetia</taxon>
        <taxon>Leptospirales</taxon>
        <taxon>Leptospiraceae</taxon>
        <taxon>Leptospira</taxon>
    </lineage>
</organism>
<dbReference type="RefSeq" id="WP_002992076.1">
    <property type="nucleotide sequence ID" value="NZ_AOGY02000086.1"/>
</dbReference>
<dbReference type="EMBL" id="AOGY02000086">
    <property type="protein sequence ID" value="EMY67787.1"/>
    <property type="molecule type" value="Genomic_DNA"/>
</dbReference>
<comment type="caution">
    <text evidence="1">The sequence shown here is derived from an EMBL/GenBank/DDBJ whole genome shotgun (WGS) entry which is preliminary data.</text>
</comment>
<evidence type="ECO:0000313" key="2">
    <source>
        <dbReference type="Proteomes" id="UP000012227"/>
    </source>
</evidence>
<reference evidence="1 2" key="1">
    <citation type="submission" date="2013-03" db="EMBL/GenBank/DDBJ databases">
        <authorList>
            <person name="Harkins D.M."/>
            <person name="Durkin A.S."/>
            <person name="Brinkac L.M."/>
            <person name="Haft D.H."/>
            <person name="Selengut J.D."/>
            <person name="Sanka R."/>
            <person name="DePew J."/>
            <person name="Purushe J."/>
            <person name="Galloway R.L."/>
            <person name="Vinetz J.M."/>
            <person name="Sutton G.G."/>
            <person name="Nierman W.C."/>
            <person name="Fouts D.E."/>
        </authorList>
    </citation>
    <scope>NUCLEOTIDE SEQUENCE [LARGE SCALE GENOMIC DNA]</scope>
    <source>
        <strain evidence="1 2">Waz Holland</strain>
    </source>
</reference>
<accession>N1W3I0</accession>
<evidence type="ECO:0000313" key="1">
    <source>
        <dbReference type="EMBL" id="EMY67787.1"/>
    </source>
</evidence>
<name>N1W3I0_9LEPT</name>